<sequence>MSAGHDTALCVIRDAGALSRGQAEVWLHERLAGWPVHDVLRVELVIAELLDNAQRHGEPHYVVELVLDRRSGCLTIRLRNRPAAGTTSWDPAAGLLIVEVLSEQWGVVPLEDSTTVWVEVRFDE</sequence>
<dbReference type="CDD" id="cd16936">
    <property type="entry name" value="HATPase_RsbW-like"/>
    <property type="match status" value="1"/>
</dbReference>
<dbReference type="SUPFAM" id="SSF55874">
    <property type="entry name" value="ATPase domain of HSP90 chaperone/DNA topoisomerase II/histidine kinase"/>
    <property type="match status" value="1"/>
</dbReference>
<comment type="caution">
    <text evidence="1">The sequence shown here is derived from an EMBL/GenBank/DDBJ whole genome shotgun (WGS) entry which is preliminary data.</text>
</comment>
<proteinExistence type="predicted"/>
<gene>
    <name evidence="1" type="ORF">CKY47_22695</name>
</gene>
<name>A0ABU0X3N5_9PSEU</name>
<dbReference type="InterPro" id="IPR036890">
    <property type="entry name" value="HATPase_C_sf"/>
</dbReference>
<evidence type="ECO:0000313" key="1">
    <source>
        <dbReference type="EMBL" id="MDQ2586750.1"/>
    </source>
</evidence>
<evidence type="ECO:0000313" key="2">
    <source>
        <dbReference type="Proteomes" id="UP001225605"/>
    </source>
</evidence>
<evidence type="ECO:0008006" key="3">
    <source>
        <dbReference type="Google" id="ProtNLM"/>
    </source>
</evidence>
<keyword evidence="2" id="KW-1185">Reference proteome</keyword>
<dbReference type="Gene3D" id="3.30.565.10">
    <property type="entry name" value="Histidine kinase-like ATPase, C-terminal domain"/>
    <property type="match status" value="1"/>
</dbReference>
<accession>A0ABU0X3N5</accession>
<dbReference type="RefSeq" id="WP_306748055.1">
    <property type="nucleotide sequence ID" value="NZ_NSDM01000010.1"/>
</dbReference>
<reference evidence="1 2" key="1">
    <citation type="submission" date="2017-06" db="EMBL/GenBank/DDBJ databases">
        <title>Cultured bacterium strain Saccharothrix yanglingensis Hhs.015.</title>
        <authorList>
            <person name="Xia Y."/>
        </authorList>
    </citation>
    <scope>NUCLEOTIDE SEQUENCE [LARGE SCALE GENOMIC DNA]</scope>
    <source>
        <strain evidence="1 2">Hhs.015</strain>
    </source>
</reference>
<dbReference type="EMBL" id="NSDM01000010">
    <property type="protein sequence ID" value="MDQ2586750.1"/>
    <property type="molecule type" value="Genomic_DNA"/>
</dbReference>
<dbReference type="Proteomes" id="UP001225605">
    <property type="component" value="Unassembled WGS sequence"/>
</dbReference>
<organism evidence="1 2">
    <name type="scientific">Saccharothrix yanglingensis</name>
    <dbReference type="NCBI Taxonomy" id="659496"/>
    <lineage>
        <taxon>Bacteria</taxon>
        <taxon>Bacillati</taxon>
        <taxon>Actinomycetota</taxon>
        <taxon>Actinomycetes</taxon>
        <taxon>Pseudonocardiales</taxon>
        <taxon>Pseudonocardiaceae</taxon>
        <taxon>Saccharothrix</taxon>
    </lineage>
</organism>
<protein>
    <recommendedName>
        <fullName evidence="3">Histidine kinase/HSP90-like ATPase domain-containing protein</fullName>
    </recommendedName>
</protein>